<dbReference type="EMBL" id="CAJNBK010000022">
    <property type="protein sequence ID" value="CAE6809549.1"/>
    <property type="molecule type" value="Genomic_DNA"/>
</dbReference>
<proteinExistence type="predicted"/>
<comment type="caution">
    <text evidence="1">The sequence shown here is derived from an EMBL/GenBank/DDBJ whole genome shotgun (WGS) entry which is preliminary data.</text>
</comment>
<dbReference type="Proteomes" id="UP000672526">
    <property type="component" value="Unassembled WGS sequence"/>
</dbReference>
<reference evidence="1 2" key="1">
    <citation type="submission" date="2021-02" db="EMBL/GenBank/DDBJ databases">
        <authorList>
            <person name="Vanwijnsberghe S."/>
        </authorList>
    </citation>
    <scope>NUCLEOTIDE SEQUENCE [LARGE SCALE GENOMIC DNA]</scope>
    <source>
        <strain evidence="1 2">LMG 31837</strain>
    </source>
</reference>
<name>A0ABM8SH56_9BURK</name>
<sequence length="82" mass="9307">MNSAHSTLRLLVDKWLGLNLGTPIRVTAFGRRPSSRRRYVRVEALRPAGALTIYFFLHDDGNWCVFPPAPERPAMTALRWAA</sequence>
<protein>
    <submittedName>
        <fullName evidence="1">Uncharacterized protein</fullName>
    </submittedName>
</protein>
<evidence type="ECO:0000313" key="1">
    <source>
        <dbReference type="EMBL" id="CAE6809549.1"/>
    </source>
</evidence>
<organism evidence="1 2">
    <name type="scientific">Paraburkholderia haematera</name>
    <dbReference type="NCBI Taxonomy" id="2793077"/>
    <lineage>
        <taxon>Bacteria</taxon>
        <taxon>Pseudomonadati</taxon>
        <taxon>Pseudomonadota</taxon>
        <taxon>Betaproteobacteria</taxon>
        <taxon>Burkholderiales</taxon>
        <taxon>Burkholderiaceae</taxon>
        <taxon>Paraburkholderia</taxon>
    </lineage>
</organism>
<evidence type="ECO:0000313" key="2">
    <source>
        <dbReference type="Proteomes" id="UP000672526"/>
    </source>
</evidence>
<accession>A0ABM8SH56</accession>
<keyword evidence="2" id="KW-1185">Reference proteome</keyword>
<gene>
    <name evidence="1" type="ORF">R69888_05596</name>
</gene>